<dbReference type="GeneID" id="94336321"/>
<sequence length="708" mass="79983">MDIPPVLRASLAVCSDALNSCRLIRSIPIQNSAEKPAFPLLKDEINQIQPLSINSKSLEALVVANVEQTVDFILSCTEQNDPSLEGCIKSNLKSLNLNQKDSIKLNKHHVNVIVARIESLIDIFNPTQLSQLTWALLNSDKRFHGTTILLIHKYCESIPQVTQLNSESLLMTNTLVLSNILYAKLVKDPPLISYQENKKVISKNLNQLENKALKDDMDTLKTKLVQSCNDCLKYLHTSGGANNLMLQLLQTFSLKGSLGEQLIPGLLERVKIDEMDTSQLVDFVHSCGLSKYNYGIECDAMCLATFDMIATKSNFDTCNIPKLFHSFYLSGYFTHPIFFKLVKHVIDNEIEFTNSTDFYRVAFPLAISQVIIEDAVGKWLLLEFAKRADEYAKLKSPFLFILTRLSGSLLLSKRVKSTSDLHLDGIDFENDIYEKAEMYLRQADGIRTTYFPSDRAALLFLFEKALSFCSDCNNDEFIQLLQAHCTRAIRHSTRTKLVLLKECRKRVNEINCGGISQVMQSLLWLFGQNNPDVINVAEMYMHRILAELTLYNNKEITMETESIYSVSFLNDIGQLAFILWALDRCNLNSPQVAKEVGSLISNNYNMLTSADTSHIVDIMHYMAFSLKEHEALDVLAMALHAQLKQKAKMHAKDLVVILEAFVACPINLNYARHRELVQEIQKLASNARGDEKSKSTLDKIIATVTKSP</sequence>
<proteinExistence type="predicted"/>
<evidence type="ECO:0000313" key="1">
    <source>
        <dbReference type="EMBL" id="KAK2196774.1"/>
    </source>
</evidence>
<dbReference type="RefSeq" id="XP_067803616.1">
    <property type="nucleotide sequence ID" value="XM_067947052.1"/>
</dbReference>
<gene>
    <name evidence="1" type="ORF">BdWA1_002023</name>
</gene>
<reference evidence="1" key="1">
    <citation type="journal article" date="2023" name="Nat. Microbiol.">
        <title>Babesia duncani multi-omics identifies virulence factors and drug targets.</title>
        <authorList>
            <person name="Singh P."/>
            <person name="Lonardi S."/>
            <person name="Liang Q."/>
            <person name="Vydyam P."/>
            <person name="Khabirova E."/>
            <person name="Fang T."/>
            <person name="Gihaz S."/>
            <person name="Thekkiniath J."/>
            <person name="Munshi M."/>
            <person name="Abel S."/>
            <person name="Ciampossin L."/>
            <person name="Batugedara G."/>
            <person name="Gupta M."/>
            <person name="Lu X.M."/>
            <person name="Lenz T."/>
            <person name="Chakravarty S."/>
            <person name="Cornillot E."/>
            <person name="Hu Y."/>
            <person name="Ma W."/>
            <person name="Gonzalez L.M."/>
            <person name="Sanchez S."/>
            <person name="Estrada K."/>
            <person name="Sanchez-Flores A."/>
            <person name="Montero E."/>
            <person name="Harb O.S."/>
            <person name="Le Roch K.G."/>
            <person name="Mamoun C.B."/>
        </authorList>
    </citation>
    <scope>NUCLEOTIDE SEQUENCE</scope>
    <source>
        <strain evidence="1">WA1</strain>
    </source>
</reference>
<protein>
    <submittedName>
        <fullName evidence="1">Uncharacterized protein</fullName>
    </submittedName>
</protein>
<dbReference type="KEGG" id="bdw:94336321"/>
<name>A0AAD9PL90_9APIC</name>
<dbReference type="Proteomes" id="UP001214638">
    <property type="component" value="Unassembled WGS sequence"/>
</dbReference>
<comment type="caution">
    <text evidence="1">The sequence shown here is derived from an EMBL/GenBank/DDBJ whole genome shotgun (WGS) entry which is preliminary data.</text>
</comment>
<accession>A0AAD9PL90</accession>
<evidence type="ECO:0000313" key="2">
    <source>
        <dbReference type="Proteomes" id="UP001214638"/>
    </source>
</evidence>
<dbReference type="EMBL" id="JALLKP010000002">
    <property type="protein sequence ID" value="KAK2196774.1"/>
    <property type="molecule type" value="Genomic_DNA"/>
</dbReference>
<dbReference type="AlphaFoldDB" id="A0AAD9PL90"/>
<keyword evidence="2" id="KW-1185">Reference proteome</keyword>
<organism evidence="1 2">
    <name type="scientific">Babesia duncani</name>
    <dbReference type="NCBI Taxonomy" id="323732"/>
    <lineage>
        <taxon>Eukaryota</taxon>
        <taxon>Sar</taxon>
        <taxon>Alveolata</taxon>
        <taxon>Apicomplexa</taxon>
        <taxon>Aconoidasida</taxon>
        <taxon>Piroplasmida</taxon>
        <taxon>Babesiidae</taxon>
        <taxon>Babesia</taxon>
    </lineage>
</organism>